<accession>A0A0D3EMT8</accession>
<feature type="transmembrane region" description="Helical" evidence="1">
    <location>
        <begin position="220"/>
        <end position="245"/>
    </location>
</feature>
<dbReference type="STRING" id="65489.A0A0D3EMT8"/>
<feature type="transmembrane region" description="Helical" evidence="1">
    <location>
        <begin position="155"/>
        <end position="174"/>
    </location>
</feature>
<dbReference type="GO" id="GO:0016020">
    <property type="term" value="C:membrane"/>
    <property type="evidence" value="ECO:0007669"/>
    <property type="project" value="TreeGrafter"/>
</dbReference>
<dbReference type="PANTHER" id="PTHR12242">
    <property type="entry name" value="OS02G0130600 PROTEIN-RELATED"/>
    <property type="match status" value="1"/>
</dbReference>
<evidence type="ECO:0000313" key="2">
    <source>
        <dbReference type="EnsemblPlants" id="OBART01G12350.1"/>
    </source>
</evidence>
<proteinExistence type="predicted"/>
<feature type="transmembrane region" description="Helical" evidence="1">
    <location>
        <begin position="251"/>
        <end position="272"/>
    </location>
</feature>
<reference evidence="2" key="2">
    <citation type="submission" date="2015-03" db="UniProtKB">
        <authorList>
            <consortium name="EnsemblPlants"/>
        </authorList>
    </citation>
    <scope>IDENTIFICATION</scope>
</reference>
<protein>
    <submittedName>
        <fullName evidence="2">Uncharacterized protein</fullName>
    </submittedName>
</protein>
<feature type="transmembrane region" description="Helical" evidence="1">
    <location>
        <begin position="321"/>
        <end position="340"/>
    </location>
</feature>
<evidence type="ECO:0000256" key="1">
    <source>
        <dbReference type="SAM" id="Phobius"/>
    </source>
</evidence>
<keyword evidence="3" id="KW-1185">Reference proteome</keyword>
<sequence length="440" mass="48755">MATLSYALCFAIVAGAIAASLWAMLSSRKRPPSDGSSPPHAVDDAAAASIGSAGASAMWSSRWSGVRPAWLLLASRAAAAVALAGVLLWDALTYDLTIMVYYTEYVSSVNDKSRSFLFPYLSISTTIFNLVLFTSKNELISSHQPSRRWTFMLEIVYFVIATLFSAYGCFMYSMHHRHVTMLPEIDESLVGLSGSLMEINHGADQKGGAGLNQLGRFMQIVYQVLGGAVVLTDVVFWALIVPFMYSSHFSLNAVMGCIHSFNLVFLLIETTLNNLEFPWFRMTYFVLWTCSYVIIQWVVHVCGLKWWPYPFLNPAAPWAPLWYFCIALLHLACYTVYWAIGDIQSTKGVAANSGQRWAAGQEHLAAGIAVPSPSSVLCGRPNCNGPQGKLTNGPTKLLDPLKMALIVSRTKTSPWQINKRPDKCCGWRVAWRISHVLFYL</sequence>
<keyword evidence="1" id="KW-1133">Transmembrane helix</keyword>
<reference evidence="2" key="1">
    <citation type="journal article" date="2009" name="Rice">
        <title>De Novo Next Generation Sequencing of Plant Genomes.</title>
        <authorList>
            <person name="Rounsley S."/>
            <person name="Marri P.R."/>
            <person name="Yu Y."/>
            <person name="He R."/>
            <person name="Sisneros N."/>
            <person name="Goicoechea J.L."/>
            <person name="Lee S.J."/>
            <person name="Angelova A."/>
            <person name="Kudrna D."/>
            <person name="Luo M."/>
            <person name="Affourtit J."/>
            <person name="Desany B."/>
            <person name="Knight J."/>
            <person name="Niazi F."/>
            <person name="Egholm M."/>
            <person name="Wing R.A."/>
        </authorList>
    </citation>
    <scope>NUCLEOTIDE SEQUENCE [LARGE SCALE GENOMIC DNA]</scope>
    <source>
        <strain evidence="2">cv. IRGC 105608</strain>
    </source>
</reference>
<keyword evidence="1" id="KW-0472">Membrane</keyword>
<dbReference type="Proteomes" id="UP000026960">
    <property type="component" value="Chromosome 1"/>
</dbReference>
<dbReference type="eggNOG" id="ENOG502QQ21">
    <property type="taxonomic scope" value="Eukaryota"/>
</dbReference>
<name>A0A0D3EMT8_9ORYZ</name>
<dbReference type="AlphaFoldDB" id="A0A0D3EMT8"/>
<dbReference type="PANTHER" id="PTHR12242:SF42">
    <property type="entry name" value="OS01G0295600 PROTEIN"/>
    <property type="match status" value="1"/>
</dbReference>
<feature type="transmembrane region" description="Helical" evidence="1">
    <location>
        <begin position="117"/>
        <end position="135"/>
    </location>
</feature>
<evidence type="ECO:0000313" key="3">
    <source>
        <dbReference type="Proteomes" id="UP000026960"/>
    </source>
</evidence>
<dbReference type="HOGENOM" id="CLU_051754_0_1_1"/>
<organism evidence="2">
    <name type="scientific">Oryza barthii</name>
    <dbReference type="NCBI Taxonomy" id="65489"/>
    <lineage>
        <taxon>Eukaryota</taxon>
        <taxon>Viridiplantae</taxon>
        <taxon>Streptophyta</taxon>
        <taxon>Embryophyta</taxon>
        <taxon>Tracheophyta</taxon>
        <taxon>Spermatophyta</taxon>
        <taxon>Magnoliopsida</taxon>
        <taxon>Liliopsida</taxon>
        <taxon>Poales</taxon>
        <taxon>Poaceae</taxon>
        <taxon>BOP clade</taxon>
        <taxon>Oryzoideae</taxon>
        <taxon>Oryzeae</taxon>
        <taxon>Oryzinae</taxon>
        <taxon>Oryza</taxon>
    </lineage>
</organism>
<dbReference type="PaxDb" id="65489-OBART01G12350.1"/>
<feature type="transmembrane region" description="Helical" evidence="1">
    <location>
        <begin position="284"/>
        <end position="309"/>
    </location>
</feature>
<dbReference type="EnsemblPlants" id="OBART01G12350.1">
    <property type="protein sequence ID" value="OBART01G12350.1"/>
    <property type="gene ID" value="OBART01G12350"/>
</dbReference>
<dbReference type="Gramene" id="OBART01G12350.1">
    <property type="protein sequence ID" value="OBART01G12350.1"/>
    <property type="gene ID" value="OBART01G12350"/>
</dbReference>
<keyword evidence="1" id="KW-0812">Transmembrane</keyword>